<dbReference type="SUPFAM" id="SSF160582">
    <property type="entry name" value="MbtH-like"/>
    <property type="match status" value="1"/>
</dbReference>
<evidence type="ECO:0000313" key="2">
    <source>
        <dbReference type="EMBL" id="GGS44324.1"/>
    </source>
</evidence>
<accession>A0A918GM06</accession>
<comment type="caution">
    <text evidence="2">The sequence shown here is derived from an EMBL/GenBank/DDBJ whole genome shotgun (WGS) entry which is preliminary data.</text>
</comment>
<keyword evidence="3" id="KW-1185">Reference proteome</keyword>
<evidence type="ECO:0000313" key="3">
    <source>
        <dbReference type="Proteomes" id="UP000653493"/>
    </source>
</evidence>
<reference evidence="2" key="2">
    <citation type="submission" date="2020-09" db="EMBL/GenBank/DDBJ databases">
        <authorList>
            <person name="Sun Q."/>
            <person name="Ohkuma M."/>
        </authorList>
    </citation>
    <scope>NUCLEOTIDE SEQUENCE</scope>
    <source>
        <strain evidence="2">JCM 4234</strain>
    </source>
</reference>
<sequence>MTNPFEDSEGRFLVLVNDEGQHSLWPVFADVPEGWTVAHGEDTRQAALDWIENHWTDMRPKSLAARLDGAAAGAAAGEGAAAS</sequence>
<dbReference type="Pfam" id="PF03621">
    <property type="entry name" value="MbtH"/>
    <property type="match status" value="1"/>
</dbReference>
<proteinExistence type="predicted"/>
<dbReference type="PANTHER" id="PTHR38444:SF1">
    <property type="entry name" value="ENTEROBACTIN BIOSYNTHESIS PROTEIN YBDZ"/>
    <property type="match status" value="1"/>
</dbReference>
<protein>
    <submittedName>
        <fullName evidence="2">Protein mbtH</fullName>
    </submittedName>
</protein>
<name>A0A918GM06_STRGD</name>
<dbReference type="InterPro" id="IPR038020">
    <property type="entry name" value="MbtH-like_sf"/>
</dbReference>
<organism evidence="2 3">
    <name type="scientific">Streptomyces griseoviridis</name>
    <dbReference type="NCBI Taxonomy" id="45398"/>
    <lineage>
        <taxon>Bacteria</taxon>
        <taxon>Bacillati</taxon>
        <taxon>Actinomycetota</taxon>
        <taxon>Actinomycetes</taxon>
        <taxon>Kitasatosporales</taxon>
        <taxon>Streptomycetaceae</taxon>
        <taxon>Streptomyces</taxon>
    </lineage>
</organism>
<gene>
    <name evidence="2" type="ORF">GCM10010238_37620</name>
</gene>
<dbReference type="PANTHER" id="PTHR38444">
    <property type="entry name" value="ENTEROBACTIN BIOSYNTHESIS PROTEIN YBDZ"/>
    <property type="match status" value="1"/>
</dbReference>
<evidence type="ECO:0000259" key="1">
    <source>
        <dbReference type="SMART" id="SM00923"/>
    </source>
</evidence>
<dbReference type="EMBL" id="BMSL01000009">
    <property type="protein sequence ID" value="GGS44324.1"/>
    <property type="molecule type" value="Genomic_DNA"/>
</dbReference>
<dbReference type="GO" id="GO:0019290">
    <property type="term" value="P:siderophore biosynthetic process"/>
    <property type="evidence" value="ECO:0007669"/>
    <property type="project" value="TreeGrafter"/>
</dbReference>
<dbReference type="Gene3D" id="3.90.820.10">
    <property type="entry name" value="Structural Genomics, Unknown Function 30-nov-00 1gh9 Mol_id"/>
    <property type="match status" value="1"/>
</dbReference>
<reference evidence="2" key="1">
    <citation type="journal article" date="2014" name="Int. J. Syst. Evol. Microbiol.">
        <title>Complete genome sequence of Corynebacterium casei LMG S-19264T (=DSM 44701T), isolated from a smear-ripened cheese.</title>
        <authorList>
            <consortium name="US DOE Joint Genome Institute (JGI-PGF)"/>
            <person name="Walter F."/>
            <person name="Albersmeier A."/>
            <person name="Kalinowski J."/>
            <person name="Ruckert C."/>
        </authorList>
    </citation>
    <scope>NUCLEOTIDE SEQUENCE</scope>
    <source>
        <strain evidence="2">JCM 4234</strain>
    </source>
</reference>
<dbReference type="Proteomes" id="UP000653493">
    <property type="component" value="Unassembled WGS sequence"/>
</dbReference>
<dbReference type="AlphaFoldDB" id="A0A918GM06"/>
<dbReference type="InterPro" id="IPR037407">
    <property type="entry name" value="MLP_fam"/>
</dbReference>
<feature type="domain" description="MbtH-like" evidence="1">
    <location>
        <begin position="3"/>
        <end position="53"/>
    </location>
</feature>
<dbReference type="InterPro" id="IPR005153">
    <property type="entry name" value="MbtH-like_dom"/>
</dbReference>
<dbReference type="SMART" id="SM00923">
    <property type="entry name" value="MbtH"/>
    <property type="match status" value="1"/>
</dbReference>
<dbReference type="GO" id="GO:0005829">
    <property type="term" value="C:cytosol"/>
    <property type="evidence" value="ECO:0007669"/>
    <property type="project" value="TreeGrafter"/>
</dbReference>